<protein>
    <submittedName>
        <fullName evidence="2">Metallophosphoesterase</fullName>
    </submittedName>
</protein>
<dbReference type="Pfam" id="PF00149">
    <property type="entry name" value="Metallophos"/>
    <property type="match status" value="1"/>
</dbReference>
<dbReference type="Gene3D" id="3.60.21.10">
    <property type="match status" value="1"/>
</dbReference>
<dbReference type="SUPFAM" id="SSF56300">
    <property type="entry name" value="Metallo-dependent phosphatases"/>
    <property type="match status" value="1"/>
</dbReference>
<evidence type="ECO:0000313" key="2">
    <source>
        <dbReference type="EMBL" id="QUS37830.1"/>
    </source>
</evidence>
<reference evidence="2 3" key="1">
    <citation type="submission" date="2019-02" db="EMBL/GenBank/DDBJ databases">
        <title>Emended description of the genus Rhodopseudomonas and description of Rhodopseudomonas albus sp. nov., a non-phototrophic, heavy-metal-tolerant bacterium isolated from garden soil.</title>
        <authorList>
            <person name="Bao Z."/>
            <person name="Cao W.W."/>
            <person name="Sato Y."/>
            <person name="Nishizawa T."/>
            <person name="Zhao J."/>
            <person name="Guo Y."/>
            <person name="Ohta H."/>
        </authorList>
    </citation>
    <scope>NUCLEOTIDE SEQUENCE [LARGE SCALE GENOMIC DNA]</scope>
    <source>
        <strain evidence="2 3">SK50-23</strain>
    </source>
</reference>
<dbReference type="RefSeq" id="WP_211911363.1">
    <property type="nucleotide sequence ID" value="NZ_CP036498.1"/>
</dbReference>
<dbReference type="Proteomes" id="UP000682843">
    <property type="component" value="Chromosome"/>
</dbReference>
<organism evidence="2 3">
    <name type="scientific">Tardiphaga alba</name>
    <dbReference type="NCBI Taxonomy" id="340268"/>
    <lineage>
        <taxon>Bacteria</taxon>
        <taxon>Pseudomonadati</taxon>
        <taxon>Pseudomonadota</taxon>
        <taxon>Alphaproteobacteria</taxon>
        <taxon>Hyphomicrobiales</taxon>
        <taxon>Nitrobacteraceae</taxon>
        <taxon>Tardiphaga</taxon>
    </lineage>
</organism>
<sequence length="267" mass="29683">MTLRIWTLSDLHLDATRGWDLPPPGARPDSDVLVVAGDTMPGFARGVRWIADRVTDRPVIMVAGNHESFGRDIDREIEKGREAARGTNVTVLHDDGCIVGDVAFVGATFWADFELYGTREASMAEAADQLNDFRRIRVHGYSQRLRPHHTLARHRSSRTAIELGLLLNADCRRRVVVTHHPIHAFGDRSRPALSGYAKDPLAPAYMSDCSAMFDLGVDAAIAGHTHVSLDLTVGTTRLIQNPKGYGPWSPGERWENPDFDPYFTFDI</sequence>
<dbReference type="InterPro" id="IPR004843">
    <property type="entry name" value="Calcineurin-like_PHP"/>
</dbReference>
<gene>
    <name evidence="2" type="ORF">RPMA_02340</name>
</gene>
<keyword evidence="3" id="KW-1185">Reference proteome</keyword>
<dbReference type="PANTHER" id="PTHR37844">
    <property type="entry name" value="SER/THR PROTEIN PHOSPHATASE SUPERFAMILY (AFU_ORTHOLOGUE AFUA_1G14840)"/>
    <property type="match status" value="1"/>
</dbReference>
<evidence type="ECO:0000259" key="1">
    <source>
        <dbReference type="Pfam" id="PF00149"/>
    </source>
</evidence>
<dbReference type="InterPro" id="IPR029052">
    <property type="entry name" value="Metallo-depent_PP-like"/>
</dbReference>
<feature type="domain" description="Calcineurin-like phosphoesterase" evidence="1">
    <location>
        <begin position="3"/>
        <end position="227"/>
    </location>
</feature>
<evidence type="ECO:0000313" key="3">
    <source>
        <dbReference type="Proteomes" id="UP000682843"/>
    </source>
</evidence>
<dbReference type="EMBL" id="CP036498">
    <property type="protein sequence ID" value="QUS37830.1"/>
    <property type="molecule type" value="Genomic_DNA"/>
</dbReference>
<accession>A0ABX8A6D6</accession>
<dbReference type="PANTHER" id="PTHR37844:SF2">
    <property type="entry name" value="SER_THR PROTEIN PHOSPHATASE SUPERFAMILY (AFU_ORTHOLOGUE AFUA_1G14840)"/>
    <property type="match status" value="1"/>
</dbReference>
<proteinExistence type="predicted"/>
<name>A0ABX8A6D6_9BRAD</name>